<proteinExistence type="predicted"/>
<organism evidence="1 2">
    <name type="scientific">Botryotinia convoluta</name>
    <dbReference type="NCBI Taxonomy" id="54673"/>
    <lineage>
        <taxon>Eukaryota</taxon>
        <taxon>Fungi</taxon>
        <taxon>Dikarya</taxon>
        <taxon>Ascomycota</taxon>
        <taxon>Pezizomycotina</taxon>
        <taxon>Leotiomycetes</taxon>
        <taxon>Helotiales</taxon>
        <taxon>Sclerotiniaceae</taxon>
        <taxon>Botryotinia</taxon>
    </lineage>
</organism>
<evidence type="ECO:0000313" key="2">
    <source>
        <dbReference type="Proteomes" id="UP000297527"/>
    </source>
</evidence>
<comment type="caution">
    <text evidence="1">The sequence shown here is derived from an EMBL/GenBank/DDBJ whole genome shotgun (WGS) entry which is preliminary data.</text>
</comment>
<sequence>MRTGGFYPGGGLVTVEPDEPCPELGWYMEVVWKGLTYKQLLGTEFMENLGWNISTSPAEKDEVTALYGISPYGNHTDFAKYTLRRKKLMGPLMTQDPSPFSDINIFKNSEMNDQRYM</sequence>
<gene>
    <name evidence="1" type="ORF">BCON_0632g00040</name>
</gene>
<name>A0A4Z1H641_9HELO</name>
<dbReference type="Proteomes" id="UP000297527">
    <property type="component" value="Unassembled WGS sequence"/>
</dbReference>
<dbReference type="EMBL" id="PQXN01000630">
    <property type="protein sequence ID" value="TGO44039.1"/>
    <property type="molecule type" value="Genomic_DNA"/>
</dbReference>
<reference evidence="1 2" key="1">
    <citation type="submission" date="2017-12" db="EMBL/GenBank/DDBJ databases">
        <title>Comparative genomics of Botrytis spp.</title>
        <authorList>
            <person name="Valero-Jimenez C.A."/>
            <person name="Tapia P."/>
            <person name="Veloso J."/>
            <person name="Silva-Moreno E."/>
            <person name="Staats M."/>
            <person name="Valdes J.H."/>
            <person name="Van Kan J.A.L."/>
        </authorList>
    </citation>
    <scope>NUCLEOTIDE SEQUENCE [LARGE SCALE GENOMIC DNA]</scope>
    <source>
        <strain evidence="1 2">MUCL11595</strain>
    </source>
</reference>
<dbReference type="OrthoDB" id="5272396at2759"/>
<evidence type="ECO:0000313" key="1">
    <source>
        <dbReference type="EMBL" id="TGO44039.1"/>
    </source>
</evidence>
<protein>
    <submittedName>
        <fullName evidence="1">Uncharacterized protein</fullName>
    </submittedName>
</protein>
<accession>A0A4Z1H641</accession>
<keyword evidence="2" id="KW-1185">Reference proteome</keyword>
<dbReference type="AlphaFoldDB" id="A0A4Z1H641"/>